<accession>E9GQA8</accession>
<dbReference type="InParanoid" id="E9GQA8"/>
<dbReference type="AlphaFoldDB" id="E9GQA8"/>
<sequence>MFNIVLNEFIESHAGDPTLRAFPLVDPIFDRRHRRTAAIIVGRFEVENIYLAAAPSRKQNVQIQWNHLWIQSRPGSSQHFNLFFRPSVFSSHLGDLDTTIRLLKREQTIQGDIATI</sequence>
<evidence type="ECO:0000313" key="1">
    <source>
        <dbReference type="EMBL" id="EFX78374.1"/>
    </source>
</evidence>
<dbReference type="HOGENOM" id="CLU_2099314_0_0_1"/>
<proteinExistence type="predicted"/>
<dbReference type="EMBL" id="GL732558">
    <property type="protein sequence ID" value="EFX78374.1"/>
    <property type="molecule type" value="Genomic_DNA"/>
</dbReference>
<gene>
    <name evidence="1" type="ORF">DAPPUDRAFT_246365</name>
</gene>
<dbReference type="Proteomes" id="UP000000305">
    <property type="component" value="Unassembled WGS sequence"/>
</dbReference>
<reference evidence="1 2" key="1">
    <citation type="journal article" date="2011" name="Science">
        <title>The ecoresponsive genome of Daphnia pulex.</title>
        <authorList>
            <person name="Colbourne J.K."/>
            <person name="Pfrender M.E."/>
            <person name="Gilbert D."/>
            <person name="Thomas W.K."/>
            <person name="Tucker A."/>
            <person name="Oakley T.H."/>
            <person name="Tokishita S."/>
            <person name="Aerts A."/>
            <person name="Arnold G.J."/>
            <person name="Basu M.K."/>
            <person name="Bauer D.J."/>
            <person name="Caceres C.E."/>
            <person name="Carmel L."/>
            <person name="Casola C."/>
            <person name="Choi J.H."/>
            <person name="Detter J.C."/>
            <person name="Dong Q."/>
            <person name="Dusheyko S."/>
            <person name="Eads B.D."/>
            <person name="Frohlich T."/>
            <person name="Geiler-Samerotte K.A."/>
            <person name="Gerlach D."/>
            <person name="Hatcher P."/>
            <person name="Jogdeo S."/>
            <person name="Krijgsveld J."/>
            <person name="Kriventseva E.V."/>
            <person name="Kultz D."/>
            <person name="Laforsch C."/>
            <person name="Lindquist E."/>
            <person name="Lopez J."/>
            <person name="Manak J.R."/>
            <person name="Muller J."/>
            <person name="Pangilinan J."/>
            <person name="Patwardhan R.P."/>
            <person name="Pitluck S."/>
            <person name="Pritham E.J."/>
            <person name="Rechtsteiner A."/>
            <person name="Rho M."/>
            <person name="Rogozin I.B."/>
            <person name="Sakarya O."/>
            <person name="Salamov A."/>
            <person name="Schaack S."/>
            <person name="Shapiro H."/>
            <person name="Shiga Y."/>
            <person name="Skalitzky C."/>
            <person name="Smith Z."/>
            <person name="Souvorov A."/>
            <person name="Sung W."/>
            <person name="Tang Z."/>
            <person name="Tsuchiya D."/>
            <person name="Tu H."/>
            <person name="Vos H."/>
            <person name="Wang M."/>
            <person name="Wolf Y.I."/>
            <person name="Yamagata H."/>
            <person name="Yamada T."/>
            <person name="Ye Y."/>
            <person name="Shaw J.R."/>
            <person name="Andrews J."/>
            <person name="Crease T.J."/>
            <person name="Tang H."/>
            <person name="Lucas S.M."/>
            <person name="Robertson H.M."/>
            <person name="Bork P."/>
            <person name="Koonin E.V."/>
            <person name="Zdobnov E.M."/>
            <person name="Grigoriev I.V."/>
            <person name="Lynch M."/>
            <person name="Boore J.L."/>
        </authorList>
    </citation>
    <scope>NUCLEOTIDE SEQUENCE [LARGE SCALE GENOMIC DNA]</scope>
</reference>
<protein>
    <submittedName>
        <fullName evidence="1">Uncharacterized protein</fullName>
    </submittedName>
</protein>
<name>E9GQA8_DAPPU</name>
<organism evidence="1 2">
    <name type="scientific">Daphnia pulex</name>
    <name type="common">Water flea</name>
    <dbReference type="NCBI Taxonomy" id="6669"/>
    <lineage>
        <taxon>Eukaryota</taxon>
        <taxon>Metazoa</taxon>
        <taxon>Ecdysozoa</taxon>
        <taxon>Arthropoda</taxon>
        <taxon>Crustacea</taxon>
        <taxon>Branchiopoda</taxon>
        <taxon>Diplostraca</taxon>
        <taxon>Cladocera</taxon>
        <taxon>Anomopoda</taxon>
        <taxon>Daphniidae</taxon>
        <taxon>Daphnia</taxon>
    </lineage>
</organism>
<keyword evidence="2" id="KW-1185">Reference proteome</keyword>
<dbReference type="KEGG" id="dpx:DAPPUDRAFT_246365"/>
<evidence type="ECO:0000313" key="2">
    <source>
        <dbReference type="Proteomes" id="UP000000305"/>
    </source>
</evidence>